<dbReference type="InterPro" id="IPR011701">
    <property type="entry name" value="MFS"/>
</dbReference>
<evidence type="ECO:0000313" key="5">
    <source>
        <dbReference type="EMBL" id="EON66978.1"/>
    </source>
</evidence>
<keyword evidence="4" id="KW-1133">Transmembrane helix</keyword>
<dbReference type="EMBL" id="JH767584">
    <property type="protein sequence ID" value="EON66978.1"/>
    <property type="molecule type" value="Genomic_DNA"/>
</dbReference>
<feature type="transmembrane region" description="Helical" evidence="4">
    <location>
        <begin position="65"/>
        <end position="83"/>
    </location>
</feature>
<dbReference type="SUPFAM" id="SSF103473">
    <property type="entry name" value="MFS general substrate transporter"/>
    <property type="match status" value="1"/>
</dbReference>
<feature type="compositionally biased region" description="Basic and acidic residues" evidence="3">
    <location>
        <begin position="1"/>
        <end position="15"/>
    </location>
</feature>
<protein>
    <recommendedName>
        <fullName evidence="7">Major facilitator superfamily (MFS) profile domain-containing protein</fullName>
    </recommendedName>
</protein>
<dbReference type="PANTHER" id="PTHR11360:SF234">
    <property type="entry name" value="MFS-TYPE TRANSPORTER DBAD-RELATED"/>
    <property type="match status" value="1"/>
</dbReference>
<feature type="transmembrane region" description="Helical" evidence="4">
    <location>
        <begin position="282"/>
        <end position="303"/>
    </location>
</feature>
<dbReference type="GeneID" id="19903405"/>
<feature type="transmembrane region" description="Helical" evidence="4">
    <location>
        <begin position="173"/>
        <end position="193"/>
    </location>
</feature>
<dbReference type="PANTHER" id="PTHR11360">
    <property type="entry name" value="MONOCARBOXYLATE TRANSPORTER"/>
    <property type="match status" value="1"/>
</dbReference>
<evidence type="ECO:0000256" key="2">
    <source>
        <dbReference type="ARBA" id="ARBA00006727"/>
    </source>
</evidence>
<sequence>MSPRRSSDSGVREKPPASGRPSQESTLSIADRSISPRSLEEASLPGFDRHYSLDDEPIWPKSWKAYTALFGCFLLMFNSWGLVNAYGTFASYYKQHLLAGTGVLLLNLVGSTQCFVVLSLSFVVGRLLDAGYSRWLTGIGGIFVTLGMFMLSLCSGNGGQGDGSYGLVWLTQGLITGLGMACFFVSTTVAATWFKRRKSFAIGIVASGASISGLIYPVMTKYLIAEIGFNNAVRCVAGVVGFTSLLSFLLAVPDPAQIWRKPEAWLSKRVWVDTSAFQHTSFCWFAASISFLFLGFYAVFFSLEEWAADFGFGIRDQVPGAFVDVTLGEQEVQKDAIRTFWLLSIMNVSSTVGRVGSAWLSDHFGAVNVHAVVTTVASLLILILWTLATKLNAAIAFVVLFGIFSGSVIGLPPASVAWILGPHPTQQARLGQWTGMMYTLAAIPALIGPVIAGFLIQKFGNYYTVQGWSGACLFVSALCMILSRVYTHKERTAFPAIGKRLSSAASTLFRRSLSVEKGENTEAPMKGYLCCVGKLAVQAFGV</sequence>
<dbReference type="OMA" id="ASTWFPK"/>
<dbReference type="InterPro" id="IPR050327">
    <property type="entry name" value="Proton-linked_MCT"/>
</dbReference>
<feature type="transmembrane region" description="Helical" evidence="4">
    <location>
        <begin position="394"/>
        <end position="421"/>
    </location>
</feature>
<dbReference type="Gene3D" id="1.20.1250.20">
    <property type="entry name" value="MFS general substrate transporter like domains"/>
    <property type="match status" value="2"/>
</dbReference>
<dbReference type="Proteomes" id="UP000016924">
    <property type="component" value="Unassembled WGS sequence"/>
</dbReference>
<feature type="transmembrane region" description="Helical" evidence="4">
    <location>
        <begin position="231"/>
        <end position="252"/>
    </location>
</feature>
<dbReference type="HOGENOM" id="CLU_001265_1_1_1"/>
<feature type="transmembrane region" description="Helical" evidence="4">
    <location>
        <begin position="135"/>
        <end position="153"/>
    </location>
</feature>
<evidence type="ECO:0000313" key="6">
    <source>
        <dbReference type="Proteomes" id="UP000016924"/>
    </source>
</evidence>
<dbReference type="GO" id="GO:0022857">
    <property type="term" value="F:transmembrane transporter activity"/>
    <property type="evidence" value="ECO:0007669"/>
    <property type="project" value="InterPro"/>
</dbReference>
<feature type="transmembrane region" description="Helical" evidence="4">
    <location>
        <begin position="367"/>
        <end position="388"/>
    </location>
</feature>
<proteinExistence type="inferred from homology"/>
<organism evidence="5 6">
    <name type="scientific">Coniosporium apollinis (strain CBS 100218)</name>
    <name type="common">Rock-inhabiting black yeast</name>
    <dbReference type="NCBI Taxonomy" id="1168221"/>
    <lineage>
        <taxon>Eukaryota</taxon>
        <taxon>Fungi</taxon>
        <taxon>Dikarya</taxon>
        <taxon>Ascomycota</taxon>
        <taxon>Pezizomycotina</taxon>
        <taxon>Dothideomycetes</taxon>
        <taxon>Dothideomycetes incertae sedis</taxon>
        <taxon>Coniosporium</taxon>
    </lineage>
</organism>
<dbReference type="OrthoDB" id="6509908at2759"/>
<feature type="transmembrane region" description="Helical" evidence="4">
    <location>
        <begin position="200"/>
        <end position="219"/>
    </location>
</feature>
<evidence type="ECO:0000256" key="1">
    <source>
        <dbReference type="ARBA" id="ARBA00004141"/>
    </source>
</evidence>
<evidence type="ECO:0000256" key="3">
    <source>
        <dbReference type="SAM" id="MobiDB-lite"/>
    </source>
</evidence>
<name>R7YYQ4_CONA1</name>
<accession>R7YYQ4</accession>
<keyword evidence="6" id="KW-1185">Reference proteome</keyword>
<reference evidence="6" key="1">
    <citation type="submission" date="2012-06" db="EMBL/GenBank/DDBJ databases">
        <title>The genome sequence of Coniosporium apollinis CBS 100218.</title>
        <authorList>
            <consortium name="The Broad Institute Genome Sequencing Platform"/>
            <person name="Cuomo C."/>
            <person name="Gorbushina A."/>
            <person name="Noack S."/>
            <person name="Walker B."/>
            <person name="Young S.K."/>
            <person name="Zeng Q."/>
            <person name="Gargeya S."/>
            <person name="Fitzgerald M."/>
            <person name="Haas B."/>
            <person name="Abouelleil A."/>
            <person name="Alvarado L."/>
            <person name="Arachchi H.M."/>
            <person name="Berlin A.M."/>
            <person name="Chapman S.B."/>
            <person name="Goldberg J."/>
            <person name="Griggs A."/>
            <person name="Gujja S."/>
            <person name="Hansen M."/>
            <person name="Howarth C."/>
            <person name="Imamovic A."/>
            <person name="Larimer J."/>
            <person name="McCowan C."/>
            <person name="Montmayeur A."/>
            <person name="Murphy C."/>
            <person name="Neiman D."/>
            <person name="Pearson M."/>
            <person name="Priest M."/>
            <person name="Roberts A."/>
            <person name="Saif S."/>
            <person name="Shea T."/>
            <person name="Sisk P."/>
            <person name="Sykes S."/>
            <person name="Wortman J."/>
            <person name="Nusbaum C."/>
            <person name="Birren B."/>
        </authorList>
    </citation>
    <scope>NUCLEOTIDE SEQUENCE [LARGE SCALE GENOMIC DNA]</scope>
    <source>
        <strain evidence="6">CBS 100218</strain>
    </source>
</reference>
<dbReference type="AlphaFoldDB" id="R7YYQ4"/>
<keyword evidence="4" id="KW-0472">Membrane</keyword>
<feature type="transmembrane region" description="Helical" evidence="4">
    <location>
        <begin position="103"/>
        <end position="123"/>
    </location>
</feature>
<dbReference type="GO" id="GO:0016020">
    <property type="term" value="C:membrane"/>
    <property type="evidence" value="ECO:0007669"/>
    <property type="project" value="UniProtKB-SubCell"/>
</dbReference>
<gene>
    <name evidence="5" type="ORF">W97_06094</name>
</gene>
<dbReference type="eggNOG" id="KOG2504">
    <property type="taxonomic scope" value="Eukaryota"/>
</dbReference>
<evidence type="ECO:0008006" key="7">
    <source>
        <dbReference type="Google" id="ProtNLM"/>
    </source>
</evidence>
<dbReference type="InterPro" id="IPR036259">
    <property type="entry name" value="MFS_trans_sf"/>
</dbReference>
<comment type="similarity">
    <text evidence="2">Belongs to the major facilitator superfamily. Monocarboxylate porter (TC 2.A.1.13) family.</text>
</comment>
<evidence type="ECO:0000256" key="4">
    <source>
        <dbReference type="SAM" id="Phobius"/>
    </source>
</evidence>
<feature type="region of interest" description="Disordered" evidence="3">
    <location>
        <begin position="1"/>
        <end position="33"/>
    </location>
</feature>
<feature type="transmembrane region" description="Helical" evidence="4">
    <location>
        <begin position="433"/>
        <end position="456"/>
    </location>
</feature>
<dbReference type="RefSeq" id="XP_007782295.1">
    <property type="nucleotide sequence ID" value="XM_007784105.1"/>
</dbReference>
<comment type="subcellular location">
    <subcellularLocation>
        <location evidence="1">Membrane</location>
        <topology evidence="1">Multi-pass membrane protein</topology>
    </subcellularLocation>
</comment>
<keyword evidence="4" id="KW-0812">Transmembrane</keyword>
<dbReference type="Pfam" id="PF07690">
    <property type="entry name" value="MFS_1"/>
    <property type="match status" value="1"/>
</dbReference>